<sequence length="119" mass="12919">MPSIDGMETNCEWTTGEQTQAYGTTLFEVDAVVLRESEPEDFAVLSLSLNDPRWAGAQQKVAKPQLSQHPADRFASWCRNRSEGGDAGFSIFEETTAPLVGHATLYGGTLPVALPTCRS</sequence>
<accession>A0A365YJC3</accession>
<gene>
    <name evidence="1" type="ORF">C1H84_05035</name>
</gene>
<protein>
    <submittedName>
        <fullName evidence="1">Uncharacterized protein</fullName>
    </submittedName>
</protein>
<proteinExistence type="predicted"/>
<dbReference type="Proteomes" id="UP000252167">
    <property type="component" value="Unassembled WGS sequence"/>
</dbReference>
<keyword evidence="2" id="KW-1185">Reference proteome</keyword>
<evidence type="ECO:0000313" key="2">
    <source>
        <dbReference type="Proteomes" id="UP000252167"/>
    </source>
</evidence>
<dbReference type="Gene3D" id="3.40.630.30">
    <property type="match status" value="1"/>
</dbReference>
<name>A0A365YJC3_9MICC</name>
<dbReference type="AlphaFoldDB" id="A0A365YJC3"/>
<organism evidence="1 2">
    <name type="scientific">Glutamicibacter soli</name>
    <dbReference type="NCBI Taxonomy" id="453836"/>
    <lineage>
        <taxon>Bacteria</taxon>
        <taxon>Bacillati</taxon>
        <taxon>Actinomycetota</taxon>
        <taxon>Actinomycetes</taxon>
        <taxon>Micrococcales</taxon>
        <taxon>Micrococcaceae</taxon>
        <taxon>Glutamicibacter</taxon>
    </lineage>
</organism>
<evidence type="ECO:0000313" key="1">
    <source>
        <dbReference type="EMBL" id="RBM02796.1"/>
    </source>
</evidence>
<dbReference type="EMBL" id="POAF01000002">
    <property type="protein sequence ID" value="RBM02796.1"/>
    <property type="molecule type" value="Genomic_DNA"/>
</dbReference>
<comment type="caution">
    <text evidence="1">The sequence shown here is derived from an EMBL/GenBank/DDBJ whole genome shotgun (WGS) entry which is preliminary data.</text>
</comment>
<reference evidence="1 2" key="1">
    <citation type="submission" date="2018-01" db="EMBL/GenBank/DDBJ databases">
        <title>Glutamicibacter soli strain NHPC-3 Whole genome sequence and assembly.</title>
        <authorList>
            <person name="Choudhury P."/>
            <person name="Gupta D."/>
            <person name="Sengupta K."/>
            <person name="Jawed A."/>
            <person name="Sultana N."/>
            <person name="Saha P."/>
        </authorList>
    </citation>
    <scope>NUCLEOTIDE SEQUENCE [LARGE SCALE GENOMIC DNA]</scope>
    <source>
        <strain evidence="1 2">NHPC-3</strain>
    </source>
</reference>